<sequence length="242" mass="26191">MGADRAFDYDASKFLVVSLDLPLIGSVIEASPERPYLCVAVEIDVAALGELMLDRPEAPAPRPGTPPAIGVSTIEPGLLDAVARLLRLLDSPADARVLAPLAEREILYRLLTGEQAEMMRHIAGADTRLSRISRAIAWLKDHYAGPCSVEALAAEAGMSASTFHEHFKATTAMSPLQYRTQLRLQEARRLMVADSLDAASAGFRVGYDSPSQFSRDYRRTFGAPPARDVARLRDSGLLAMAA</sequence>
<dbReference type="PANTHER" id="PTHR43436">
    <property type="entry name" value="ARAC-FAMILY TRANSCRIPTIONAL REGULATOR"/>
    <property type="match status" value="1"/>
</dbReference>
<organism evidence="4 5">
    <name type="scientific">Sphingoaurantiacus capsulatus</name>
    <dbReference type="NCBI Taxonomy" id="1771310"/>
    <lineage>
        <taxon>Bacteria</taxon>
        <taxon>Pseudomonadati</taxon>
        <taxon>Pseudomonadota</taxon>
        <taxon>Alphaproteobacteria</taxon>
        <taxon>Sphingomonadales</taxon>
        <taxon>Sphingosinicellaceae</taxon>
        <taxon>Sphingoaurantiacus</taxon>
    </lineage>
</organism>
<comment type="caution">
    <text evidence="4">The sequence shown here is derived from an EMBL/GenBank/DDBJ whole genome shotgun (WGS) entry which is preliminary data.</text>
</comment>
<name>A0ABV7X7E8_9SPHN</name>
<evidence type="ECO:0000256" key="1">
    <source>
        <dbReference type="ARBA" id="ARBA00023015"/>
    </source>
</evidence>
<dbReference type="EMBL" id="JBHRXV010000001">
    <property type="protein sequence ID" value="MFC3711152.1"/>
    <property type="molecule type" value="Genomic_DNA"/>
</dbReference>
<dbReference type="Gene3D" id="1.10.10.60">
    <property type="entry name" value="Homeodomain-like"/>
    <property type="match status" value="2"/>
</dbReference>
<gene>
    <name evidence="4" type="ORF">ACFOMD_01125</name>
</gene>
<dbReference type="Proteomes" id="UP001595615">
    <property type="component" value="Unassembled WGS sequence"/>
</dbReference>
<dbReference type="PANTHER" id="PTHR43436:SF1">
    <property type="entry name" value="TRANSCRIPTIONAL REGULATORY PROTEIN"/>
    <property type="match status" value="1"/>
</dbReference>
<reference evidence="5" key="1">
    <citation type="journal article" date="2019" name="Int. J. Syst. Evol. Microbiol.">
        <title>The Global Catalogue of Microorganisms (GCM) 10K type strain sequencing project: providing services to taxonomists for standard genome sequencing and annotation.</title>
        <authorList>
            <consortium name="The Broad Institute Genomics Platform"/>
            <consortium name="The Broad Institute Genome Sequencing Center for Infectious Disease"/>
            <person name="Wu L."/>
            <person name="Ma J."/>
        </authorList>
    </citation>
    <scope>NUCLEOTIDE SEQUENCE [LARGE SCALE GENOMIC DNA]</scope>
    <source>
        <strain evidence="5">KCTC 42644</strain>
    </source>
</reference>
<dbReference type="SMART" id="SM00342">
    <property type="entry name" value="HTH_ARAC"/>
    <property type="match status" value="1"/>
</dbReference>
<evidence type="ECO:0000313" key="5">
    <source>
        <dbReference type="Proteomes" id="UP001595615"/>
    </source>
</evidence>
<accession>A0ABV7X7E8</accession>
<keyword evidence="1" id="KW-0805">Transcription regulation</keyword>
<keyword evidence="5" id="KW-1185">Reference proteome</keyword>
<evidence type="ECO:0000313" key="4">
    <source>
        <dbReference type="EMBL" id="MFC3711152.1"/>
    </source>
</evidence>
<dbReference type="RefSeq" id="WP_380855507.1">
    <property type="nucleotide sequence ID" value="NZ_JBHRXV010000001.1"/>
</dbReference>
<dbReference type="SUPFAM" id="SSF46689">
    <property type="entry name" value="Homeodomain-like"/>
    <property type="match status" value="2"/>
</dbReference>
<keyword evidence="2" id="KW-0804">Transcription</keyword>
<dbReference type="InterPro" id="IPR009057">
    <property type="entry name" value="Homeodomain-like_sf"/>
</dbReference>
<evidence type="ECO:0000256" key="2">
    <source>
        <dbReference type="ARBA" id="ARBA00023163"/>
    </source>
</evidence>
<protein>
    <submittedName>
        <fullName evidence="4">AraC family transcriptional regulator N-terminal domain-containing protein</fullName>
    </submittedName>
</protein>
<dbReference type="InterPro" id="IPR009594">
    <property type="entry name" value="Tscrpt_reg_HTH_AraC_N"/>
</dbReference>
<evidence type="ECO:0000259" key="3">
    <source>
        <dbReference type="PROSITE" id="PS01124"/>
    </source>
</evidence>
<dbReference type="InterPro" id="IPR018060">
    <property type="entry name" value="HTH_AraC"/>
</dbReference>
<dbReference type="Pfam" id="PF06719">
    <property type="entry name" value="AraC_N"/>
    <property type="match status" value="1"/>
</dbReference>
<dbReference type="Pfam" id="PF12833">
    <property type="entry name" value="HTH_18"/>
    <property type="match status" value="1"/>
</dbReference>
<dbReference type="PROSITE" id="PS01124">
    <property type="entry name" value="HTH_ARAC_FAMILY_2"/>
    <property type="match status" value="1"/>
</dbReference>
<proteinExistence type="predicted"/>
<feature type="domain" description="HTH araC/xylS-type" evidence="3">
    <location>
        <begin position="133"/>
        <end position="231"/>
    </location>
</feature>